<dbReference type="AlphaFoldDB" id="X1DQU8"/>
<protein>
    <submittedName>
        <fullName evidence="1">Uncharacterized protein</fullName>
    </submittedName>
</protein>
<accession>X1DQU8</accession>
<organism evidence="1">
    <name type="scientific">marine sediment metagenome</name>
    <dbReference type="NCBI Taxonomy" id="412755"/>
    <lineage>
        <taxon>unclassified sequences</taxon>
        <taxon>metagenomes</taxon>
        <taxon>ecological metagenomes</taxon>
    </lineage>
</organism>
<gene>
    <name evidence="1" type="ORF">S01H4_66416</name>
</gene>
<sequence>ITYVSQLEKDSPNNAKTSLVVCTSNLLRLTWSV</sequence>
<proteinExistence type="predicted"/>
<name>X1DQU8_9ZZZZ</name>
<feature type="non-terminal residue" evidence="1">
    <location>
        <position position="1"/>
    </location>
</feature>
<reference evidence="1" key="1">
    <citation type="journal article" date="2014" name="Front. Microbiol.">
        <title>High frequency of phylogenetically diverse reductive dehalogenase-homologous genes in deep subseafloor sedimentary metagenomes.</title>
        <authorList>
            <person name="Kawai M."/>
            <person name="Futagami T."/>
            <person name="Toyoda A."/>
            <person name="Takaki Y."/>
            <person name="Nishi S."/>
            <person name="Hori S."/>
            <person name="Arai W."/>
            <person name="Tsubouchi T."/>
            <person name="Morono Y."/>
            <person name="Uchiyama I."/>
            <person name="Ito T."/>
            <person name="Fujiyama A."/>
            <person name="Inagaki F."/>
            <person name="Takami H."/>
        </authorList>
    </citation>
    <scope>NUCLEOTIDE SEQUENCE</scope>
    <source>
        <strain evidence="1">Expedition CK06-06</strain>
    </source>
</reference>
<comment type="caution">
    <text evidence="1">The sequence shown here is derived from an EMBL/GenBank/DDBJ whole genome shotgun (WGS) entry which is preliminary data.</text>
</comment>
<evidence type="ECO:0000313" key="1">
    <source>
        <dbReference type="EMBL" id="GAH23366.1"/>
    </source>
</evidence>
<dbReference type="EMBL" id="BART01041123">
    <property type="protein sequence ID" value="GAH23366.1"/>
    <property type="molecule type" value="Genomic_DNA"/>
</dbReference>